<dbReference type="GO" id="GO:0016705">
    <property type="term" value="F:oxidoreductase activity, acting on paired donors, with incorporation or reduction of molecular oxygen"/>
    <property type="evidence" value="ECO:0007669"/>
    <property type="project" value="InterPro"/>
</dbReference>
<dbReference type="GO" id="GO:0004497">
    <property type="term" value="F:monooxygenase activity"/>
    <property type="evidence" value="ECO:0007669"/>
    <property type="project" value="UniProtKB-KW"/>
</dbReference>
<dbReference type="InterPro" id="IPR017972">
    <property type="entry name" value="Cyt_P450_CS"/>
</dbReference>
<dbReference type="AlphaFoldDB" id="A0A6A5WWG3"/>
<reference evidence="9" key="1">
    <citation type="journal article" date="2020" name="Stud. Mycol.">
        <title>101 Dothideomycetes genomes: a test case for predicting lifestyles and emergence of pathogens.</title>
        <authorList>
            <person name="Haridas S."/>
            <person name="Albert R."/>
            <person name="Binder M."/>
            <person name="Bloem J."/>
            <person name="Labutti K."/>
            <person name="Salamov A."/>
            <person name="Andreopoulos B."/>
            <person name="Baker S."/>
            <person name="Barry K."/>
            <person name="Bills G."/>
            <person name="Bluhm B."/>
            <person name="Cannon C."/>
            <person name="Castanera R."/>
            <person name="Culley D."/>
            <person name="Daum C."/>
            <person name="Ezra D."/>
            <person name="Gonzalez J."/>
            <person name="Henrissat B."/>
            <person name="Kuo A."/>
            <person name="Liang C."/>
            <person name="Lipzen A."/>
            <person name="Lutzoni F."/>
            <person name="Magnuson J."/>
            <person name="Mondo S."/>
            <person name="Nolan M."/>
            <person name="Ohm R."/>
            <person name="Pangilinan J."/>
            <person name="Park H.-J."/>
            <person name="Ramirez L."/>
            <person name="Alfaro M."/>
            <person name="Sun H."/>
            <person name="Tritt A."/>
            <person name="Yoshinaga Y."/>
            <person name="Zwiers L.-H."/>
            <person name="Turgeon B."/>
            <person name="Goodwin S."/>
            <person name="Spatafora J."/>
            <person name="Crous P."/>
            <person name="Grigoriev I."/>
        </authorList>
    </citation>
    <scope>NUCLEOTIDE SEQUENCE</scope>
    <source>
        <strain evidence="9">CBS 123094</strain>
    </source>
</reference>
<dbReference type="EMBL" id="ML977564">
    <property type="protein sequence ID" value="KAF2005089.1"/>
    <property type="molecule type" value="Genomic_DNA"/>
</dbReference>
<comment type="similarity">
    <text evidence="2 8">Belongs to the cytochrome P450 family.</text>
</comment>
<dbReference type="InterPro" id="IPR001128">
    <property type="entry name" value="Cyt_P450"/>
</dbReference>
<keyword evidence="7 8" id="KW-0349">Heme</keyword>
<keyword evidence="4 8" id="KW-0560">Oxidoreductase</keyword>
<evidence type="ECO:0000256" key="5">
    <source>
        <dbReference type="ARBA" id="ARBA00023004"/>
    </source>
</evidence>
<dbReference type="Proteomes" id="UP000799779">
    <property type="component" value="Unassembled WGS sequence"/>
</dbReference>
<name>A0A6A5WWG3_9PLEO</name>
<evidence type="ECO:0000256" key="8">
    <source>
        <dbReference type="RuleBase" id="RU000461"/>
    </source>
</evidence>
<keyword evidence="6 8" id="KW-0503">Monooxygenase</keyword>
<keyword evidence="5 7" id="KW-0408">Iron</keyword>
<dbReference type="OrthoDB" id="1470350at2759"/>
<dbReference type="PANTHER" id="PTHR24287">
    <property type="entry name" value="P450, PUTATIVE (EUROFUNG)-RELATED"/>
    <property type="match status" value="1"/>
</dbReference>
<keyword evidence="3 7" id="KW-0479">Metal-binding</keyword>
<sequence length="517" mass="58147">MALISLLPKLAVAVVALLVTRRVYWELTTGARRRAFAKQHGCLAAKKEPGNPFGFGLDILMADIKAIKNHNLLPRWHKILLDAGDAHMVYFSFRGKKIFFTDSPEILKTVLATKFDTYSIGEERIKMLTPLVGKGIFTTDGAPWKHSRGLLRPCFERSQVADVTLLEKHVRKLIEVIPKDGSTIDMQPIFHDLTMDIATEFLFGRSTNMLEREGKDPEAEEFKAAFEYCMNPFEGELYTKWGWLAIFLPDKQLKRSAKIIQAFAGKIIDAEIAFRGDKAPPSPDRYILLQELLSLDMPREQVRSELLQILLAGRDTTASLLSNLLFELPRHPAILSRLRAEIAEYVGDSTPTFEQLKNMKYLQAVMNESQRLYPVVPSNSREAIEDTVIPLGGGPDAKAPVFVPKGSMIAWHTWSLHRREDIYGADSASFNPSRWLDNENPDGPLRPGWGYLPFNGGPRVCIGQQFALTEVAYVLVRLLQGVGEVESRDPEEWREKLTFVCRGLGGCKVSFTEKGSA</sequence>
<feature type="binding site" description="axial binding residue" evidence="7">
    <location>
        <position position="461"/>
    </location>
    <ligand>
        <name>heme</name>
        <dbReference type="ChEBI" id="CHEBI:30413"/>
    </ligand>
    <ligandPart>
        <name>Fe</name>
        <dbReference type="ChEBI" id="CHEBI:18248"/>
    </ligandPart>
</feature>
<dbReference type="InterPro" id="IPR002401">
    <property type="entry name" value="Cyt_P450_E_grp-I"/>
</dbReference>
<dbReference type="Gene3D" id="1.10.630.10">
    <property type="entry name" value="Cytochrome P450"/>
    <property type="match status" value="1"/>
</dbReference>
<evidence type="ECO:0000256" key="1">
    <source>
        <dbReference type="ARBA" id="ARBA00001971"/>
    </source>
</evidence>
<dbReference type="Pfam" id="PF00067">
    <property type="entry name" value="p450"/>
    <property type="match status" value="1"/>
</dbReference>
<dbReference type="GO" id="GO:0005506">
    <property type="term" value="F:iron ion binding"/>
    <property type="evidence" value="ECO:0007669"/>
    <property type="project" value="InterPro"/>
</dbReference>
<evidence type="ECO:0000256" key="7">
    <source>
        <dbReference type="PIRSR" id="PIRSR602401-1"/>
    </source>
</evidence>
<gene>
    <name evidence="9" type="ORF">P154DRAFT_518654</name>
</gene>
<dbReference type="PANTHER" id="PTHR24287:SF17">
    <property type="entry name" value="P450, PUTATIVE (EUROFUNG)-RELATED"/>
    <property type="match status" value="1"/>
</dbReference>
<dbReference type="InterPro" id="IPR047146">
    <property type="entry name" value="Cyt_P450_E_CYP52_fungi"/>
</dbReference>
<accession>A0A6A5WWG3</accession>
<dbReference type="GO" id="GO:0020037">
    <property type="term" value="F:heme binding"/>
    <property type="evidence" value="ECO:0007669"/>
    <property type="project" value="InterPro"/>
</dbReference>
<proteinExistence type="inferred from homology"/>
<comment type="cofactor">
    <cofactor evidence="1 7">
        <name>heme</name>
        <dbReference type="ChEBI" id="CHEBI:30413"/>
    </cofactor>
</comment>
<dbReference type="PROSITE" id="PS00086">
    <property type="entry name" value="CYTOCHROME_P450"/>
    <property type="match status" value="1"/>
</dbReference>
<evidence type="ECO:0000313" key="9">
    <source>
        <dbReference type="EMBL" id="KAF2005089.1"/>
    </source>
</evidence>
<dbReference type="SUPFAM" id="SSF48264">
    <property type="entry name" value="Cytochrome P450"/>
    <property type="match status" value="1"/>
</dbReference>
<dbReference type="PRINTS" id="PR00463">
    <property type="entry name" value="EP450I"/>
</dbReference>
<dbReference type="PRINTS" id="PR00385">
    <property type="entry name" value="P450"/>
</dbReference>
<dbReference type="CDD" id="cd11063">
    <property type="entry name" value="CYP52"/>
    <property type="match status" value="1"/>
</dbReference>
<evidence type="ECO:0000256" key="2">
    <source>
        <dbReference type="ARBA" id="ARBA00010617"/>
    </source>
</evidence>
<evidence type="ECO:0000256" key="3">
    <source>
        <dbReference type="ARBA" id="ARBA00022723"/>
    </source>
</evidence>
<evidence type="ECO:0000256" key="6">
    <source>
        <dbReference type="ARBA" id="ARBA00023033"/>
    </source>
</evidence>
<organism evidence="9 10">
    <name type="scientific">Amniculicola lignicola CBS 123094</name>
    <dbReference type="NCBI Taxonomy" id="1392246"/>
    <lineage>
        <taxon>Eukaryota</taxon>
        <taxon>Fungi</taxon>
        <taxon>Dikarya</taxon>
        <taxon>Ascomycota</taxon>
        <taxon>Pezizomycotina</taxon>
        <taxon>Dothideomycetes</taxon>
        <taxon>Pleosporomycetidae</taxon>
        <taxon>Pleosporales</taxon>
        <taxon>Amniculicolaceae</taxon>
        <taxon>Amniculicola</taxon>
    </lineage>
</organism>
<protein>
    <submittedName>
        <fullName evidence="9">N-alkane-inducible cytochrome P450</fullName>
    </submittedName>
</protein>
<keyword evidence="10" id="KW-1185">Reference proteome</keyword>
<evidence type="ECO:0000313" key="10">
    <source>
        <dbReference type="Proteomes" id="UP000799779"/>
    </source>
</evidence>
<evidence type="ECO:0000256" key="4">
    <source>
        <dbReference type="ARBA" id="ARBA00023002"/>
    </source>
</evidence>
<dbReference type="InterPro" id="IPR036396">
    <property type="entry name" value="Cyt_P450_sf"/>
</dbReference>